<name>A0A4D4KKY3_STRVO</name>
<accession>A0A4D4KKY3</accession>
<dbReference type="EMBL" id="BJHW01000001">
    <property type="protein sequence ID" value="GDY49615.1"/>
    <property type="molecule type" value="Genomic_DNA"/>
</dbReference>
<sequence>MASFTVRQGITFHDGTKVRAQDVAHPLTTAANATPTAETLTTLDANGDPDPEPALAEKWRQTGASTGKQARPISLNRWMTSRTVSSSACASWAITAFGSDVTPHPTATAQ</sequence>
<feature type="region of interest" description="Disordered" evidence="1">
    <location>
        <begin position="29"/>
        <end position="54"/>
    </location>
</feature>
<evidence type="ECO:0000313" key="3">
    <source>
        <dbReference type="Proteomes" id="UP000301309"/>
    </source>
</evidence>
<evidence type="ECO:0000256" key="1">
    <source>
        <dbReference type="SAM" id="MobiDB-lite"/>
    </source>
</evidence>
<gene>
    <name evidence="2" type="ORF">SVIO_002380</name>
</gene>
<feature type="compositionally biased region" description="Low complexity" evidence="1">
    <location>
        <begin position="29"/>
        <end position="45"/>
    </location>
</feature>
<evidence type="ECO:0000313" key="2">
    <source>
        <dbReference type="EMBL" id="GDY49615.1"/>
    </source>
</evidence>
<dbReference type="Gene3D" id="3.40.190.10">
    <property type="entry name" value="Periplasmic binding protein-like II"/>
    <property type="match status" value="1"/>
</dbReference>
<keyword evidence="3" id="KW-1185">Reference proteome</keyword>
<protein>
    <recommendedName>
        <fullName evidence="4">Solute-binding protein family 5 domain-containing protein</fullName>
    </recommendedName>
</protein>
<dbReference type="AlphaFoldDB" id="A0A4D4KKY3"/>
<comment type="caution">
    <text evidence="2">The sequence shown here is derived from an EMBL/GenBank/DDBJ whole genome shotgun (WGS) entry which is preliminary data.</text>
</comment>
<proteinExistence type="predicted"/>
<dbReference type="Proteomes" id="UP000301309">
    <property type="component" value="Unassembled WGS sequence"/>
</dbReference>
<evidence type="ECO:0008006" key="4">
    <source>
        <dbReference type="Google" id="ProtNLM"/>
    </source>
</evidence>
<organism evidence="2 3">
    <name type="scientific">Streptomyces violaceusniger</name>
    <dbReference type="NCBI Taxonomy" id="68280"/>
    <lineage>
        <taxon>Bacteria</taxon>
        <taxon>Bacillati</taxon>
        <taxon>Actinomycetota</taxon>
        <taxon>Actinomycetes</taxon>
        <taxon>Kitasatosporales</taxon>
        <taxon>Streptomycetaceae</taxon>
        <taxon>Streptomyces</taxon>
        <taxon>Streptomyces violaceusniger group</taxon>
    </lineage>
</organism>
<reference evidence="2 3" key="1">
    <citation type="journal article" date="2020" name="Int. J. Syst. Evol. Microbiol.">
        <title>Reclassification of Streptomyces castelarensis and Streptomyces sporoclivatus as later heterotypic synonyms of Streptomyces antimycoticus.</title>
        <authorList>
            <person name="Komaki H."/>
            <person name="Tamura T."/>
        </authorList>
    </citation>
    <scope>NUCLEOTIDE SEQUENCE [LARGE SCALE GENOMIC DNA]</scope>
    <source>
        <strain evidence="2 3">NBRC 13459</strain>
    </source>
</reference>
<dbReference type="SUPFAM" id="SSF53850">
    <property type="entry name" value="Periplasmic binding protein-like II"/>
    <property type="match status" value="1"/>
</dbReference>